<evidence type="ECO:0000256" key="5">
    <source>
        <dbReference type="ARBA" id="ARBA00023163"/>
    </source>
</evidence>
<proteinExistence type="predicted"/>
<keyword evidence="2" id="KW-0479">Metal-binding</keyword>
<dbReference type="OrthoDB" id="3429912at2759"/>
<dbReference type="Proteomes" id="UP000015241">
    <property type="component" value="Unassembled WGS sequence"/>
</dbReference>
<keyword evidence="3" id="KW-0805">Transcription regulation</keyword>
<feature type="compositionally biased region" description="Polar residues" evidence="7">
    <location>
        <begin position="868"/>
        <end position="879"/>
    </location>
</feature>
<feature type="region of interest" description="Disordered" evidence="7">
    <location>
        <begin position="1"/>
        <end position="108"/>
    </location>
</feature>
<evidence type="ECO:0000256" key="4">
    <source>
        <dbReference type="ARBA" id="ARBA00023125"/>
    </source>
</evidence>
<feature type="region of interest" description="Disordered" evidence="7">
    <location>
        <begin position="172"/>
        <end position="240"/>
    </location>
</feature>
<dbReference type="HOGENOM" id="CLU_004538_1_0_1"/>
<gene>
    <name evidence="9" type="ORF">FOMPIDRAFT_1038716</name>
</gene>
<dbReference type="InterPro" id="IPR007219">
    <property type="entry name" value="XnlR_reg_dom"/>
</dbReference>
<dbReference type="CDD" id="cd00067">
    <property type="entry name" value="GAL4"/>
    <property type="match status" value="1"/>
</dbReference>
<dbReference type="FunCoup" id="S8F7H3">
    <property type="interactions" value="176"/>
</dbReference>
<dbReference type="AlphaFoldDB" id="S8F7H3"/>
<name>S8F7H3_FOMSC</name>
<dbReference type="CDD" id="cd12148">
    <property type="entry name" value="fungal_TF_MHR"/>
    <property type="match status" value="1"/>
</dbReference>
<dbReference type="PANTHER" id="PTHR31845:SF19">
    <property type="entry name" value="TRANSCRIPTION FACTOR DOMAIN-CONTAINING PROTEIN"/>
    <property type="match status" value="1"/>
</dbReference>
<feature type="compositionally biased region" description="Polar residues" evidence="7">
    <location>
        <begin position="1"/>
        <end position="10"/>
    </location>
</feature>
<dbReference type="InterPro" id="IPR001138">
    <property type="entry name" value="Zn2Cys6_DnaBD"/>
</dbReference>
<feature type="compositionally biased region" description="Basic and acidic residues" evidence="7">
    <location>
        <begin position="152"/>
        <end position="161"/>
    </location>
</feature>
<feature type="compositionally biased region" description="Polar residues" evidence="7">
    <location>
        <begin position="23"/>
        <end position="41"/>
    </location>
</feature>
<feature type="compositionally biased region" description="Basic and acidic residues" evidence="7">
    <location>
        <begin position="72"/>
        <end position="81"/>
    </location>
</feature>
<feature type="region of interest" description="Disordered" evidence="7">
    <location>
        <begin position="142"/>
        <end position="161"/>
    </location>
</feature>
<feature type="domain" description="Zn(2)-C6 fungal-type" evidence="8">
    <location>
        <begin position="108"/>
        <end position="140"/>
    </location>
</feature>
<dbReference type="PROSITE" id="PS00463">
    <property type="entry name" value="ZN2_CY6_FUNGAL_1"/>
    <property type="match status" value="1"/>
</dbReference>
<evidence type="ECO:0000259" key="8">
    <source>
        <dbReference type="PROSITE" id="PS50048"/>
    </source>
</evidence>
<evidence type="ECO:0000313" key="10">
    <source>
        <dbReference type="Proteomes" id="UP000015241"/>
    </source>
</evidence>
<feature type="compositionally biased region" description="Low complexity" evidence="7">
    <location>
        <begin position="177"/>
        <end position="188"/>
    </location>
</feature>
<dbReference type="Pfam" id="PF00172">
    <property type="entry name" value="Zn_clus"/>
    <property type="match status" value="1"/>
</dbReference>
<dbReference type="GO" id="GO:0005634">
    <property type="term" value="C:nucleus"/>
    <property type="evidence" value="ECO:0007669"/>
    <property type="project" value="UniProtKB-SubCell"/>
</dbReference>
<dbReference type="GO" id="GO:0000981">
    <property type="term" value="F:DNA-binding transcription factor activity, RNA polymerase II-specific"/>
    <property type="evidence" value="ECO:0007669"/>
    <property type="project" value="InterPro"/>
</dbReference>
<organism evidence="9 10">
    <name type="scientific">Fomitopsis schrenkii</name>
    <name type="common">Brown rot fungus</name>
    <dbReference type="NCBI Taxonomy" id="2126942"/>
    <lineage>
        <taxon>Eukaryota</taxon>
        <taxon>Fungi</taxon>
        <taxon>Dikarya</taxon>
        <taxon>Basidiomycota</taxon>
        <taxon>Agaricomycotina</taxon>
        <taxon>Agaricomycetes</taxon>
        <taxon>Polyporales</taxon>
        <taxon>Fomitopsis</taxon>
    </lineage>
</organism>
<feature type="region of interest" description="Disordered" evidence="7">
    <location>
        <begin position="724"/>
        <end position="748"/>
    </location>
</feature>
<evidence type="ECO:0000256" key="1">
    <source>
        <dbReference type="ARBA" id="ARBA00004123"/>
    </source>
</evidence>
<dbReference type="eggNOG" id="ENOG502QWMI">
    <property type="taxonomic scope" value="Eukaryota"/>
</dbReference>
<evidence type="ECO:0000256" key="2">
    <source>
        <dbReference type="ARBA" id="ARBA00022723"/>
    </source>
</evidence>
<dbReference type="SMART" id="SM00906">
    <property type="entry name" value="Fungal_trans"/>
    <property type="match status" value="1"/>
</dbReference>
<comment type="subcellular location">
    <subcellularLocation>
        <location evidence="1">Nucleus</location>
    </subcellularLocation>
</comment>
<accession>S8F7H3</accession>
<keyword evidence="5" id="KW-0804">Transcription</keyword>
<reference evidence="9 10" key="1">
    <citation type="journal article" date="2012" name="Science">
        <title>The Paleozoic origin of enzymatic lignin decomposition reconstructed from 31 fungal genomes.</title>
        <authorList>
            <person name="Floudas D."/>
            <person name="Binder M."/>
            <person name="Riley R."/>
            <person name="Barry K."/>
            <person name="Blanchette R.A."/>
            <person name="Henrissat B."/>
            <person name="Martinez A.T."/>
            <person name="Otillar R."/>
            <person name="Spatafora J.W."/>
            <person name="Yadav J.S."/>
            <person name="Aerts A."/>
            <person name="Benoit I."/>
            <person name="Boyd A."/>
            <person name="Carlson A."/>
            <person name="Copeland A."/>
            <person name="Coutinho P.M."/>
            <person name="de Vries R.P."/>
            <person name="Ferreira P."/>
            <person name="Findley K."/>
            <person name="Foster B."/>
            <person name="Gaskell J."/>
            <person name="Glotzer D."/>
            <person name="Gorecki P."/>
            <person name="Heitman J."/>
            <person name="Hesse C."/>
            <person name="Hori C."/>
            <person name="Igarashi K."/>
            <person name="Jurgens J.A."/>
            <person name="Kallen N."/>
            <person name="Kersten P."/>
            <person name="Kohler A."/>
            <person name="Kuees U."/>
            <person name="Kumar T.K.A."/>
            <person name="Kuo A."/>
            <person name="LaButti K."/>
            <person name="Larrondo L.F."/>
            <person name="Lindquist E."/>
            <person name="Ling A."/>
            <person name="Lombard V."/>
            <person name="Lucas S."/>
            <person name="Lundell T."/>
            <person name="Martin R."/>
            <person name="McLaughlin D.J."/>
            <person name="Morgenstern I."/>
            <person name="Morin E."/>
            <person name="Murat C."/>
            <person name="Nagy L.G."/>
            <person name="Nolan M."/>
            <person name="Ohm R.A."/>
            <person name="Patyshakuliyeva A."/>
            <person name="Rokas A."/>
            <person name="Ruiz-Duenas F.J."/>
            <person name="Sabat G."/>
            <person name="Salamov A."/>
            <person name="Samejima M."/>
            <person name="Schmutz J."/>
            <person name="Slot J.C."/>
            <person name="St John F."/>
            <person name="Stenlid J."/>
            <person name="Sun H."/>
            <person name="Sun S."/>
            <person name="Syed K."/>
            <person name="Tsang A."/>
            <person name="Wiebenga A."/>
            <person name="Young D."/>
            <person name="Pisabarro A."/>
            <person name="Eastwood D.C."/>
            <person name="Martin F."/>
            <person name="Cullen D."/>
            <person name="Grigoriev I.V."/>
            <person name="Hibbett D.S."/>
        </authorList>
    </citation>
    <scope>NUCLEOTIDE SEQUENCE</scope>
    <source>
        <strain evidence="10">FP-58527</strain>
    </source>
</reference>
<dbReference type="GO" id="GO:0000976">
    <property type="term" value="F:transcription cis-regulatory region binding"/>
    <property type="evidence" value="ECO:0007669"/>
    <property type="project" value="TreeGrafter"/>
</dbReference>
<feature type="compositionally biased region" description="Basic and acidic residues" evidence="7">
    <location>
        <begin position="90"/>
        <end position="99"/>
    </location>
</feature>
<dbReference type="STRING" id="743788.S8F7H3"/>
<evidence type="ECO:0000256" key="3">
    <source>
        <dbReference type="ARBA" id="ARBA00023015"/>
    </source>
</evidence>
<protein>
    <recommendedName>
        <fullName evidence="8">Zn(2)-C6 fungal-type domain-containing protein</fullName>
    </recommendedName>
</protein>
<dbReference type="GO" id="GO:0008270">
    <property type="term" value="F:zinc ion binding"/>
    <property type="evidence" value="ECO:0007669"/>
    <property type="project" value="InterPro"/>
</dbReference>
<dbReference type="Pfam" id="PF04082">
    <property type="entry name" value="Fungal_trans"/>
    <property type="match status" value="1"/>
</dbReference>
<evidence type="ECO:0000313" key="9">
    <source>
        <dbReference type="EMBL" id="EPS94764.1"/>
    </source>
</evidence>
<dbReference type="SMART" id="SM00066">
    <property type="entry name" value="GAL4"/>
    <property type="match status" value="1"/>
</dbReference>
<dbReference type="InParanoid" id="S8F7H3"/>
<dbReference type="InterPro" id="IPR051089">
    <property type="entry name" value="prtT"/>
</dbReference>
<sequence>MYGSQFYPNTQYQPRPLQPPQLNVTANLSSPSSQASETIATPPTEHRPTPGPSSMNSNGKRPASPARTQSGDVRKKTRKDDDGDEAGSPEGEKGDDAPKQKSTRGSRACMVCRRLKMKCVGAENGPPCKRCQAGNHECVFEESNRGKRSTKKHEILTRSLRKMERTLDTIFRSLGAPPSDGPSRSPSPAGQPPPSGETHPLLASPPQSPRPENANVHHHRQHSDQPPPSPKLPSLPDDNLNPLGLLAEASLANRRAQAGAKSDLASTAMLAQKYEPNRMGVASDLYFKPGPMSILPLRRLYIERQIQPEMLSFVSTDEVIALFKIYFDHMNVHCALLDPDYHTPALVCSRSPFLLTTICAIAARFYDARPELYPRLAELAKKLAFSVPARGYKSVEIVQAYLLNTLWGCGPVERYEQDRTWMLLGMGIRLAIDLNMHRPTNLPSDLADETRAREREIHNRQRTWIVCFILDRSFSAQMGKPYTIKEDSFIIRNALQWSRSPMSVPSDAHTAAMVDLQRIVTRSLDLLYSGTSSTSGLQDDCDYLLVIKTMETQLLAWQHEWLRIRKIDQGEKTEWSRKYSQLSCKFYFHYAMLTINSFGLQNALQRSAVDIGHFFARCHSSAVECATVIADEFGGCGYLKYAPDCLFVQGSYAVLSLLKLLRPEFKSFLDHEKKIIGLIKRVAEAFESVAVAPLHTPALYSVFLRALISARTGAEVHAVANGGPMMQSSEAHEETTSTTTEETAPREVDVSHQDGQITQASSAPAPDPFAGFFSNGEMGPVADMSTFPPTMAPNPSLPDISMMSMDSILSADFWDSMLVPGSSNGMEGLSNGFVYGAGGSGLITPRMWNSPLFSADPSREFLPDKTDNGYSVPQGRSLS</sequence>
<evidence type="ECO:0000256" key="7">
    <source>
        <dbReference type="SAM" id="MobiDB-lite"/>
    </source>
</evidence>
<dbReference type="SUPFAM" id="SSF57701">
    <property type="entry name" value="Zn2/Cys6 DNA-binding domain"/>
    <property type="match status" value="1"/>
</dbReference>
<evidence type="ECO:0000256" key="6">
    <source>
        <dbReference type="ARBA" id="ARBA00023242"/>
    </source>
</evidence>
<dbReference type="PANTHER" id="PTHR31845">
    <property type="entry name" value="FINGER DOMAIN PROTEIN, PUTATIVE-RELATED"/>
    <property type="match status" value="1"/>
</dbReference>
<feature type="region of interest" description="Disordered" evidence="7">
    <location>
        <begin position="854"/>
        <end position="879"/>
    </location>
</feature>
<keyword evidence="10" id="KW-1185">Reference proteome</keyword>
<dbReference type="EMBL" id="KE504223">
    <property type="protein sequence ID" value="EPS94764.1"/>
    <property type="molecule type" value="Genomic_DNA"/>
</dbReference>
<feature type="compositionally biased region" description="Basic and acidic residues" evidence="7">
    <location>
        <begin position="857"/>
        <end position="867"/>
    </location>
</feature>
<dbReference type="InterPro" id="IPR036864">
    <property type="entry name" value="Zn2-C6_fun-type_DNA-bd_sf"/>
</dbReference>
<keyword evidence="4" id="KW-0238">DNA-binding</keyword>
<dbReference type="Gene3D" id="4.10.240.10">
    <property type="entry name" value="Zn(2)-C6 fungal-type DNA-binding domain"/>
    <property type="match status" value="1"/>
</dbReference>
<dbReference type="GO" id="GO:0006351">
    <property type="term" value="P:DNA-templated transcription"/>
    <property type="evidence" value="ECO:0007669"/>
    <property type="project" value="InterPro"/>
</dbReference>
<dbReference type="PROSITE" id="PS50048">
    <property type="entry name" value="ZN2_CY6_FUNGAL_2"/>
    <property type="match status" value="1"/>
</dbReference>
<keyword evidence="6" id="KW-0539">Nucleus</keyword>